<evidence type="ECO:0000313" key="2">
    <source>
        <dbReference type="Proteomes" id="UP001396334"/>
    </source>
</evidence>
<gene>
    <name evidence="1" type="ORF">V6N11_002663</name>
</gene>
<reference evidence="1 2" key="1">
    <citation type="journal article" date="2024" name="G3 (Bethesda)">
        <title>Genome assembly of Hibiscus sabdariffa L. provides insights into metabolisms of medicinal natural products.</title>
        <authorList>
            <person name="Kim T."/>
        </authorList>
    </citation>
    <scope>NUCLEOTIDE SEQUENCE [LARGE SCALE GENOMIC DNA]</scope>
    <source>
        <strain evidence="1">TK-2024</strain>
        <tissue evidence="1">Old leaves</tissue>
    </source>
</reference>
<comment type="caution">
    <text evidence="1">The sequence shown here is derived from an EMBL/GenBank/DDBJ whole genome shotgun (WGS) entry which is preliminary data.</text>
</comment>
<evidence type="ECO:0000313" key="1">
    <source>
        <dbReference type="EMBL" id="KAK9022391.1"/>
    </source>
</evidence>
<organism evidence="1 2">
    <name type="scientific">Hibiscus sabdariffa</name>
    <name type="common">roselle</name>
    <dbReference type="NCBI Taxonomy" id="183260"/>
    <lineage>
        <taxon>Eukaryota</taxon>
        <taxon>Viridiplantae</taxon>
        <taxon>Streptophyta</taxon>
        <taxon>Embryophyta</taxon>
        <taxon>Tracheophyta</taxon>
        <taxon>Spermatophyta</taxon>
        <taxon>Magnoliopsida</taxon>
        <taxon>eudicotyledons</taxon>
        <taxon>Gunneridae</taxon>
        <taxon>Pentapetalae</taxon>
        <taxon>rosids</taxon>
        <taxon>malvids</taxon>
        <taxon>Malvales</taxon>
        <taxon>Malvaceae</taxon>
        <taxon>Malvoideae</taxon>
        <taxon>Hibiscus</taxon>
    </lineage>
</organism>
<keyword evidence="2" id="KW-1185">Reference proteome</keyword>
<name>A0ABR2SAV7_9ROSI</name>
<proteinExistence type="predicted"/>
<dbReference type="Proteomes" id="UP001396334">
    <property type="component" value="Unassembled WGS sequence"/>
</dbReference>
<protein>
    <submittedName>
        <fullName evidence="1">Uncharacterized protein</fullName>
    </submittedName>
</protein>
<accession>A0ABR2SAV7</accession>
<dbReference type="EMBL" id="JBBPBN010000015">
    <property type="protein sequence ID" value="KAK9022391.1"/>
    <property type="molecule type" value="Genomic_DNA"/>
</dbReference>
<sequence length="130" mass="15075">MVVFDEEVEMVKNGQDRSRHGPKGSHRNIPSLPHLYRPRHIGIGYNSGDRELNFKAIKEILKWSFHLGEHSCEEGREVLGSNKFRWDYVGMFLNRTLSGLLSEAMKPDHSSVITNVMRMFIYLNCDQLKV</sequence>